<keyword evidence="4 9" id="KW-0645">Protease</keyword>
<dbReference type="GO" id="GO:0008270">
    <property type="term" value="F:zinc ion binding"/>
    <property type="evidence" value="ECO:0007669"/>
    <property type="project" value="InterPro"/>
</dbReference>
<sequence>MSKTKKKDLLYENKNRFGEIGKNDKKSIKVYCEDYKKFLDNAKTEREFATEAQKYLEECGFRPLDSAESLSAGDKVYAVNRGKGIVAAVIGREDITEGASIVGAHIDSPRLDLKPNPLYEDNHFAYFKTHYYGGIKKYQWLTMPLAIHGVATLEDGTQINISVGEEDDDPTFLITDLLPHFAKDQMQKKLSEAVPGESLNVILGNTECEDCDDDIKEKVKYNILSLLNDKYDICEEDFVSSEIEVVPAYKARDLGFDRSMIAAYGQDDRICAYGALRAVTEIKKPKYTAVCLLVDKEEIGSVGNTGMRSRNFENTMAKIVSKTVDNYSDLKLRDTISNSICLSADVCAAFDPSFPEVSEKRNAPVINGGIGLMKYSGSGGKSGASDASAELMASIRKIFNDADVKWQAGELGKIDAGGGGTIAGFVANLDIGVVDVGAPLLSMHSPYEVSGKLDTYMLFKGYKAFFER</sequence>
<accession>A0A9D1PR17</accession>
<dbReference type="EMBL" id="DXIJ01000125">
    <property type="protein sequence ID" value="HIV86331.1"/>
    <property type="molecule type" value="Genomic_DNA"/>
</dbReference>
<dbReference type="GO" id="GO:0005737">
    <property type="term" value="C:cytoplasm"/>
    <property type="evidence" value="ECO:0007669"/>
    <property type="project" value="UniProtKB-ARBA"/>
</dbReference>
<evidence type="ECO:0000256" key="8">
    <source>
        <dbReference type="ARBA" id="ARBA00023049"/>
    </source>
</evidence>
<gene>
    <name evidence="11" type="ORF">H9900_05945</name>
</gene>
<reference evidence="11" key="2">
    <citation type="submission" date="2021-04" db="EMBL/GenBank/DDBJ databases">
        <authorList>
            <person name="Gilroy R."/>
        </authorList>
    </citation>
    <scope>NUCLEOTIDE SEQUENCE</scope>
    <source>
        <strain evidence="11">5790</strain>
    </source>
</reference>
<evidence type="ECO:0000256" key="10">
    <source>
        <dbReference type="RuleBase" id="RU004387"/>
    </source>
</evidence>
<comment type="caution">
    <text evidence="11">The sequence shown here is derived from an EMBL/GenBank/DDBJ whole genome shotgun (WGS) entry which is preliminary data.</text>
</comment>
<evidence type="ECO:0000313" key="11">
    <source>
        <dbReference type="EMBL" id="HIV86331.1"/>
    </source>
</evidence>
<evidence type="ECO:0000256" key="7">
    <source>
        <dbReference type="ARBA" id="ARBA00022833"/>
    </source>
</evidence>
<evidence type="ECO:0000256" key="3">
    <source>
        <dbReference type="ARBA" id="ARBA00022438"/>
    </source>
</evidence>
<dbReference type="PANTHER" id="PTHR28570">
    <property type="entry name" value="ASPARTYL AMINOPEPTIDASE"/>
    <property type="match status" value="1"/>
</dbReference>
<comment type="similarity">
    <text evidence="2 9">Belongs to the peptidase M18 family.</text>
</comment>
<dbReference type="Proteomes" id="UP000824162">
    <property type="component" value="Unassembled WGS sequence"/>
</dbReference>
<evidence type="ECO:0000313" key="12">
    <source>
        <dbReference type="Proteomes" id="UP000824162"/>
    </source>
</evidence>
<keyword evidence="8 9" id="KW-0482">Metalloprotease</keyword>
<dbReference type="InterPro" id="IPR023358">
    <property type="entry name" value="Peptidase_M18_dom2"/>
</dbReference>
<dbReference type="InterPro" id="IPR001948">
    <property type="entry name" value="Peptidase_M18"/>
</dbReference>
<organism evidence="11 12">
    <name type="scientific">Candidatus Monoglobus merdigallinarum</name>
    <dbReference type="NCBI Taxonomy" id="2838698"/>
    <lineage>
        <taxon>Bacteria</taxon>
        <taxon>Bacillati</taxon>
        <taxon>Bacillota</taxon>
        <taxon>Clostridia</taxon>
        <taxon>Monoglobales</taxon>
        <taxon>Monoglobaceae</taxon>
        <taxon>Monoglobus</taxon>
    </lineage>
</organism>
<dbReference type="Gene3D" id="3.40.630.10">
    <property type="entry name" value="Zn peptidases"/>
    <property type="match status" value="1"/>
</dbReference>
<reference evidence="11" key="1">
    <citation type="journal article" date="2021" name="PeerJ">
        <title>Extensive microbial diversity within the chicken gut microbiome revealed by metagenomics and culture.</title>
        <authorList>
            <person name="Gilroy R."/>
            <person name="Ravi A."/>
            <person name="Getino M."/>
            <person name="Pursley I."/>
            <person name="Horton D.L."/>
            <person name="Alikhan N.F."/>
            <person name="Baker D."/>
            <person name="Gharbi K."/>
            <person name="Hall N."/>
            <person name="Watson M."/>
            <person name="Adriaenssens E.M."/>
            <person name="Foster-Nyarko E."/>
            <person name="Jarju S."/>
            <person name="Secka A."/>
            <person name="Antonio M."/>
            <person name="Oren A."/>
            <person name="Chaudhuri R.R."/>
            <person name="La Ragione R."/>
            <person name="Hildebrand F."/>
            <person name="Pallen M.J."/>
        </authorList>
    </citation>
    <scope>NUCLEOTIDE SEQUENCE</scope>
    <source>
        <strain evidence="11">5790</strain>
    </source>
</reference>
<keyword evidence="5 9" id="KW-0479">Metal-binding</keyword>
<evidence type="ECO:0000256" key="5">
    <source>
        <dbReference type="ARBA" id="ARBA00022723"/>
    </source>
</evidence>
<evidence type="ECO:0000256" key="6">
    <source>
        <dbReference type="ARBA" id="ARBA00022801"/>
    </source>
</evidence>
<evidence type="ECO:0000256" key="2">
    <source>
        <dbReference type="ARBA" id="ARBA00008290"/>
    </source>
</evidence>
<evidence type="ECO:0000256" key="4">
    <source>
        <dbReference type="ARBA" id="ARBA00022670"/>
    </source>
</evidence>
<keyword evidence="3 9" id="KW-0031">Aminopeptidase</keyword>
<dbReference type="Gene3D" id="2.30.250.10">
    <property type="entry name" value="Aminopeptidase i, Domain 2"/>
    <property type="match status" value="1"/>
</dbReference>
<dbReference type="GO" id="GO:0004177">
    <property type="term" value="F:aminopeptidase activity"/>
    <property type="evidence" value="ECO:0007669"/>
    <property type="project" value="UniProtKB-KW"/>
</dbReference>
<dbReference type="GO" id="GO:0008237">
    <property type="term" value="F:metallopeptidase activity"/>
    <property type="evidence" value="ECO:0007669"/>
    <property type="project" value="UniProtKB-KW"/>
</dbReference>
<dbReference type="PRINTS" id="PR00932">
    <property type="entry name" value="AMINO1PTASE"/>
</dbReference>
<dbReference type="SUPFAM" id="SSF101821">
    <property type="entry name" value="Aminopeptidase/glucanase lid domain"/>
    <property type="match status" value="1"/>
</dbReference>
<dbReference type="PANTHER" id="PTHR28570:SF2">
    <property type="entry name" value="M18 FAMILY AMINOPEPTIDASE 1-RELATED"/>
    <property type="match status" value="1"/>
</dbReference>
<comment type="cofactor">
    <cofactor evidence="1 10">
        <name>Zn(2+)</name>
        <dbReference type="ChEBI" id="CHEBI:29105"/>
    </cofactor>
</comment>
<evidence type="ECO:0000256" key="9">
    <source>
        <dbReference type="RuleBase" id="RU004386"/>
    </source>
</evidence>
<dbReference type="SUPFAM" id="SSF53187">
    <property type="entry name" value="Zn-dependent exopeptidases"/>
    <property type="match status" value="1"/>
</dbReference>
<dbReference type="NCBIfam" id="NF002600">
    <property type="entry name" value="PRK02256.1"/>
    <property type="match status" value="1"/>
</dbReference>
<dbReference type="EC" id="3.4.11.-" evidence="10"/>
<dbReference type="AlphaFoldDB" id="A0A9D1PR17"/>
<evidence type="ECO:0000256" key="1">
    <source>
        <dbReference type="ARBA" id="ARBA00001947"/>
    </source>
</evidence>
<dbReference type="GO" id="GO:0006508">
    <property type="term" value="P:proteolysis"/>
    <property type="evidence" value="ECO:0007669"/>
    <property type="project" value="UniProtKB-KW"/>
</dbReference>
<protein>
    <recommendedName>
        <fullName evidence="10">M18 family aminopeptidase</fullName>
        <ecNumber evidence="10">3.4.11.-</ecNumber>
    </recommendedName>
</protein>
<keyword evidence="7 9" id="KW-0862">Zinc</keyword>
<keyword evidence="6 9" id="KW-0378">Hydrolase</keyword>
<name>A0A9D1PR17_9FIRM</name>
<proteinExistence type="inferred from homology"/>
<dbReference type="Pfam" id="PF02127">
    <property type="entry name" value="Peptidase_M18"/>
    <property type="match status" value="1"/>
</dbReference>